<dbReference type="PROSITE" id="PS50076">
    <property type="entry name" value="DNAJ_2"/>
    <property type="match status" value="1"/>
</dbReference>
<evidence type="ECO:0000256" key="2">
    <source>
        <dbReference type="SAM" id="SignalP"/>
    </source>
</evidence>
<dbReference type="Gene3D" id="1.10.287.110">
    <property type="entry name" value="DnaJ domain"/>
    <property type="match status" value="1"/>
</dbReference>
<dbReference type="Proteomes" id="UP000326565">
    <property type="component" value="Unassembled WGS sequence"/>
</dbReference>
<keyword evidence="5" id="KW-1185">Reference proteome</keyword>
<evidence type="ECO:0000313" key="4">
    <source>
        <dbReference type="EMBL" id="KAB8070735.1"/>
    </source>
</evidence>
<accession>A0A5N5WSK5</accession>
<dbReference type="InterPro" id="IPR018253">
    <property type="entry name" value="DnaJ_domain_CS"/>
</dbReference>
<evidence type="ECO:0000256" key="1">
    <source>
        <dbReference type="SAM" id="MobiDB-lite"/>
    </source>
</evidence>
<feature type="region of interest" description="Disordered" evidence="1">
    <location>
        <begin position="257"/>
        <end position="300"/>
    </location>
</feature>
<evidence type="ECO:0000313" key="5">
    <source>
        <dbReference type="Proteomes" id="UP000326565"/>
    </source>
</evidence>
<proteinExistence type="predicted"/>
<feature type="compositionally biased region" description="Polar residues" evidence="1">
    <location>
        <begin position="274"/>
        <end position="288"/>
    </location>
</feature>
<dbReference type="AlphaFoldDB" id="A0A5N5WSK5"/>
<dbReference type="PROSITE" id="PS00636">
    <property type="entry name" value="DNAJ_1"/>
    <property type="match status" value="1"/>
</dbReference>
<dbReference type="OrthoDB" id="17458at2759"/>
<protein>
    <recommendedName>
        <fullName evidence="3">J domain-containing protein</fullName>
    </recommendedName>
</protein>
<sequence length="300" mass="34070">MFKKPHILCCGGLQLLNPLCLSSPPCPRPWQSSPYRGYAAAHGFREDDLSWPSTPSFTPYDVFKQDRKAPYSKNRFYELVKIYHPDRPCNDHPLCRDISPEMRVQRYHIVVAAHEILSDPSKRAAYDLSGAGWGVHAQGPTPSWARPGSSDWSPIYANATWEDWERWQNRYKGKQQTMVDNRTFTKLIILMTLLGGALQASWISQLSIGHEDRLRQLNEETMRLLAGRREDTVKQMASCEAKVQHFLIRRDPSGVGLKEEEQQVYQKALHPGNPVSSEQTGPDKTQNELAAEAQAPAKDS</sequence>
<dbReference type="CDD" id="cd06257">
    <property type="entry name" value="DnaJ"/>
    <property type="match status" value="1"/>
</dbReference>
<dbReference type="Pfam" id="PF00226">
    <property type="entry name" value="DnaJ"/>
    <property type="match status" value="1"/>
</dbReference>
<evidence type="ECO:0000259" key="3">
    <source>
        <dbReference type="PROSITE" id="PS50076"/>
    </source>
</evidence>
<dbReference type="SUPFAM" id="SSF46565">
    <property type="entry name" value="Chaperone J-domain"/>
    <property type="match status" value="1"/>
</dbReference>
<reference evidence="4 5" key="1">
    <citation type="submission" date="2019-04" db="EMBL/GenBank/DDBJ databases">
        <title>Friends and foes A comparative genomics study of 23 Aspergillus species from section Flavi.</title>
        <authorList>
            <consortium name="DOE Joint Genome Institute"/>
            <person name="Kjaerbolling I."/>
            <person name="Vesth T."/>
            <person name="Frisvad J.C."/>
            <person name="Nybo J.L."/>
            <person name="Theobald S."/>
            <person name="Kildgaard S."/>
            <person name="Isbrandt T."/>
            <person name="Kuo A."/>
            <person name="Sato A."/>
            <person name="Lyhne E.K."/>
            <person name="Kogle M.E."/>
            <person name="Wiebenga A."/>
            <person name="Kun R.S."/>
            <person name="Lubbers R.J."/>
            <person name="Makela M.R."/>
            <person name="Barry K."/>
            <person name="Chovatia M."/>
            <person name="Clum A."/>
            <person name="Daum C."/>
            <person name="Haridas S."/>
            <person name="He G."/>
            <person name="LaButti K."/>
            <person name="Lipzen A."/>
            <person name="Mondo S."/>
            <person name="Riley R."/>
            <person name="Salamov A."/>
            <person name="Simmons B.A."/>
            <person name="Magnuson J.K."/>
            <person name="Henrissat B."/>
            <person name="Mortensen U.H."/>
            <person name="Larsen T.O."/>
            <person name="Devries R.P."/>
            <person name="Grigoriev I.V."/>
            <person name="Machida M."/>
            <person name="Baker S.E."/>
            <person name="Andersen M.R."/>
        </authorList>
    </citation>
    <scope>NUCLEOTIDE SEQUENCE [LARGE SCALE GENOMIC DNA]</scope>
    <source>
        <strain evidence="4 5">CBS 151.66</strain>
    </source>
</reference>
<dbReference type="InterPro" id="IPR001623">
    <property type="entry name" value="DnaJ_domain"/>
</dbReference>
<keyword evidence="2" id="KW-0732">Signal</keyword>
<name>A0A5N5WSK5_9EURO</name>
<feature type="domain" description="J" evidence="3">
    <location>
        <begin position="55"/>
        <end position="130"/>
    </location>
</feature>
<feature type="signal peptide" evidence="2">
    <location>
        <begin position="1"/>
        <end position="22"/>
    </location>
</feature>
<gene>
    <name evidence="4" type="ORF">BDV29DRAFT_29528</name>
</gene>
<dbReference type="InterPro" id="IPR050817">
    <property type="entry name" value="DjlA_DnaK_co-chaperone"/>
</dbReference>
<organism evidence="4 5">
    <name type="scientific">Aspergillus leporis</name>
    <dbReference type="NCBI Taxonomy" id="41062"/>
    <lineage>
        <taxon>Eukaryota</taxon>
        <taxon>Fungi</taxon>
        <taxon>Dikarya</taxon>
        <taxon>Ascomycota</taxon>
        <taxon>Pezizomycotina</taxon>
        <taxon>Eurotiomycetes</taxon>
        <taxon>Eurotiomycetidae</taxon>
        <taxon>Eurotiales</taxon>
        <taxon>Aspergillaceae</taxon>
        <taxon>Aspergillus</taxon>
        <taxon>Aspergillus subgen. Circumdati</taxon>
    </lineage>
</organism>
<dbReference type="EMBL" id="ML732293">
    <property type="protein sequence ID" value="KAB8070735.1"/>
    <property type="molecule type" value="Genomic_DNA"/>
</dbReference>
<dbReference type="PANTHER" id="PTHR24074">
    <property type="entry name" value="CO-CHAPERONE PROTEIN DJLA"/>
    <property type="match status" value="1"/>
</dbReference>
<dbReference type="InterPro" id="IPR036869">
    <property type="entry name" value="J_dom_sf"/>
</dbReference>
<feature type="chain" id="PRO_5024835125" description="J domain-containing protein" evidence="2">
    <location>
        <begin position="23"/>
        <end position="300"/>
    </location>
</feature>